<evidence type="ECO:0000313" key="1">
    <source>
        <dbReference type="EMBL" id="EDP10733.1"/>
    </source>
</evidence>
<accession>A8RDM7</accession>
<dbReference type="EMBL" id="ABAW02000024">
    <property type="protein sequence ID" value="EDP10733.1"/>
    <property type="molecule type" value="Genomic_DNA"/>
</dbReference>
<dbReference type="STRING" id="428127.EUBDOL_01994"/>
<gene>
    <name evidence="1" type="ORF">EUBDOL_01994</name>
</gene>
<dbReference type="Proteomes" id="UP000004090">
    <property type="component" value="Unassembled WGS sequence"/>
</dbReference>
<reference evidence="1 2" key="1">
    <citation type="submission" date="2007-09" db="EMBL/GenBank/DDBJ databases">
        <title>Draft genome sequence of Eubacterium dolichum (DSM 3991).</title>
        <authorList>
            <person name="Sudarsanam P."/>
            <person name="Ley R."/>
            <person name="Guruge J."/>
            <person name="Turnbaugh P.J."/>
            <person name="Mahowald M."/>
            <person name="Liep D."/>
            <person name="Gordon J."/>
        </authorList>
    </citation>
    <scope>NUCLEOTIDE SEQUENCE [LARGE SCALE GENOMIC DNA]</scope>
    <source>
        <strain evidence="1 2">DSM 3991</strain>
    </source>
</reference>
<comment type="caution">
    <text evidence="1">The sequence shown here is derived from an EMBL/GenBank/DDBJ whole genome shotgun (WGS) entry which is preliminary data.</text>
</comment>
<reference evidence="1 2" key="2">
    <citation type="submission" date="2007-09" db="EMBL/GenBank/DDBJ databases">
        <authorList>
            <person name="Fulton L."/>
            <person name="Clifton S."/>
            <person name="Fulton B."/>
            <person name="Xu J."/>
            <person name="Minx P."/>
            <person name="Pepin K.H."/>
            <person name="Johnson M."/>
            <person name="Thiruvilangam P."/>
            <person name="Bhonagiri V."/>
            <person name="Nash W.E."/>
            <person name="Mardis E.R."/>
            <person name="Wilson R.K."/>
        </authorList>
    </citation>
    <scope>NUCLEOTIDE SEQUENCE [LARGE SCALE GENOMIC DNA]</scope>
    <source>
        <strain evidence="1 2">DSM 3991</strain>
    </source>
</reference>
<dbReference type="AlphaFoldDB" id="A8RDM7"/>
<dbReference type="HOGENOM" id="CLU_3373803_0_0_9"/>
<sequence length="34" mass="4043">MKRERRIVGNIKIIVNGGKKKIEENDRKFTKVLM</sequence>
<name>A8RDM7_9FIRM</name>
<organism evidence="1 2">
    <name type="scientific">Amedibacillus dolichus DSM 3991</name>
    <dbReference type="NCBI Taxonomy" id="428127"/>
    <lineage>
        <taxon>Bacteria</taxon>
        <taxon>Bacillati</taxon>
        <taxon>Bacillota</taxon>
        <taxon>Erysipelotrichia</taxon>
        <taxon>Erysipelotrichales</taxon>
        <taxon>Erysipelotrichaceae</taxon>
        <taxon>Amedibacillus</taxon>
    </lineage>
</organism>
<protein>
    <submittedName>
        <fullName evidence="1">Uncharacterized protein</fullName>
    </submittedName>
</protein>
<evidence type="ECO:0000313" key="2">
    <source>
        <dbReference type="Proteomes" id="UP000004090"/>
    </source>
</evidence>
<proteinExistence type="predicted"/>